<proteinExistence type="predicted"/>
<dbReference type="GO" id="GO:0007155">
    <property type="term" value="P:cell adhesion"/>
    <property type="evidence" value="ECO:0007669"/>
    <property type="project" value="InterPro"/>
</dbReference>
<dbReference type="Pfam" id="PF01839">
    <property type="entry name" value="FG-GAP"/>
    <property type="match status" value="5"/>
</dbReference>
<comment type="caution">
    <text evidence="6">The sequence shown here is derived from an EMBL/GenBank/DDBJ whole genome shotgun (WGS) entry which is preliminary data.</text>
</comment>
<dbReference type="AlphaFoldDB" id="A0A939PBF0"/>
<feature type="chain" id="PRO_5037635240" evidence="5">
    <location>
        <begin position="34"/>
        <end position="482"/>
    </location>
</feature>
<evidence type="ECO:0000313" key="7">
    <source>
        <dbReference type="Proteomes" id="UP000669179"/>
    </source>
</evidence>
<dbReference type="PANTHER" id="PTHR23221">
    <property type="entry name" value="GLYCOSYLPHOSPHATIDYLINOSITOL PHOSPHOLIPASE D"/>
    <property type="match status" value="1"/>
</dbReference>
<keyword evidence="1 5" id="KW-0732">Signal</keyword>
<organism evidence="6 7">
    <name type="scientific">Actinomadura barringtoniae</name>
    <dbReference type="NCBI Taxonomy" id="1427535"/>
    <lineage>
        <taxon>Bacteria</taxon>
        <taxon>Bacillati</taxon>
        <taxon>Actinomycetota</taxon>
        <taxon>Actinomycetes</taxon>
        <taxon>Streptosporangiales</taxon>
        <taxon>Thermomonosporaceae</taxon>
        <taxon>Actinomadura</taxon>
    </lineage>
</organism>
<dbReference type="SMART" id="SM00191">
    <property type="entry name" value="Int_alpha"/>
    <property type="match status" value="6"/>
</dbReference>
<evidence type="ECO:0000313" key="6">
    <source>
        <dbReference type="EMBL" id="MBO2449338.1"/>
    </source>
</evidence>
<dbReference type="InterPro" id="IPR013517">
    <property type="entry name" value="FG-GAP"/>
</dbReference>
<name>A0A939PBF0_9ACTN</name>
<dbReference type="InterPro" id="IPR000413">
    <property type="entry name" value="Integrin_alpha"/>
</dbReference>
<dbReference type="RefSeq" id="WP_208257193.1">
    <property type="nucleotide sequence ID" value="NZ_JAGEOJ010000007.1"/>
</dbReference>
<dbReference type="GO" id="GO:0016787">
    <property type="term" value="F:hydrolase activity"/>
    <property type="evidence" value="ECO:0007669"/>
    <property type="project" value="UniProtKB-KW"/>
</dbReference>
<evidence type="ECO:0000256" key="1">
    <source>
        <dbReference type="ARBA" id="ARBA00022729"/>
    </source>
</evidence>
<keyword evidence="3" id="KW-0378">Hydrolase</keyword>
<feature type="signal peptide" evidence="5">
    <location>
        <begin position="1"/>
        <end position="33"/>
    </location>
</feature>
<dbReference type="Proteomes" id="UP000669179">
    <property type="component" value="Unassembled WGS sequence"/>
</dbReference>
<keyword evidence="2" id="KW-0677">Repeat</keyword>
<accession>A0A939PBF0</accession>
<evidence type="ECO:0000256" key="5">
    <source>
        <dbReference type="SAM" id="SignalP"/>
    </source>
</evidence>
<gene>
    <name evidence="6" type="ORF">J4573_19715</name>
</gene>
<dbReference type="GO" id="GO:0008305">
    <property type="term" value="C:integrin complex"/>
    <property type="evidence" value="ECO:0007669"/>
    <property type="project" value="InterPro"/>
</dbReference>
<keyword evidence="4" id="KW-0325">Glycoprotein</keyword>
<evidence type="ECO:0000256" key="4">
    <source>
        <dbReference type="ARBA" id="ARBA00023180"/>
    </source>
</evidence>
<sequence length="482" mass="48606">MRKRVLPRLVAGVAVTGCVGALGLTALAPAASAASPAKPYDFNGDGYRDLAIGSPNGKVSGKAGAGFVTVTYGSRGGLNTGKRQVLTQDTKGVPGAAEAGDHFGYAVTSADFNRDGRADLVVSSPDEDSSKKNVGSFTVFYGTKSGLSTHAYSSGVSGSSANERVGLSLTAGDFNHGGHADFAYSGTYGWGWFAYDPGARSARAVQHRLAVPGARSTALSPVTAMVYSGDILGLGYPQIVLAWRDPKSTQYRNDVSIWSAKNRDELTMKSNVSAEVGPIAVGDFNGDRRADVAIGQPGDGGHTGGRVTVFAGSVNGVHQWAQTSFSQNTAGIPGASTAGNRFGADLSVGDVNHDGKADLAVGAPGVKVGSAGGAGGAYLLFGRANGLTGTGAQWMSQDTAGVPGGAERGDAFGAQVALGDNNRDGRADLTIGAPGENRGDGSVTLIKGRASGVLPIAGAFAFGPGTFKVSGKGAQLGLRLGD</sequence>
<evidence type="ECO:0000256" key="2">
    <source>
        <dbReference type="ARBA" id="ARBA00022737"/>
    </source>
</evidence>
<reference evidence="6" key="1">
    <citation type="submission" date="2021-03" db="EMBL/GenBank/DDBJ databases">
        <authorList>
            <person name="Kanchanasin P."/>
            <person name="Saeng-In P."/>
            <person name="Phongsopitanun W."/>
            <person name="Yuki M."/>
            <person name="Kudo T."/>
            <person name="Ohkuma M."/>
            <person name="Tanasupawat S."/>
        </authorList>
    </citation>
    <scope>NUCLEOTIDE SEQUENCE</scope>
    <source>
        <strain evidence="6">GKU 128</strain>
    </source>
</reference>
<dbReference type="PROSITE" id="PS51470">
    <property type="entry name" value="FG_GAP"/>
    <property type="match status" value="3"/>
</dbReference>
<dbReference type="PANTHER" id="PTHR23221:SF7">
    <property type="entry name" value="PHOSPHATIDYLINOSITOL-GLYCAN-SPECIFIC PHOSPHOLIPASE D"/>
    <property type="match status" value="1"/>
</dbReference>
<evidence type="ECO:0000256" key="3">
    <source>
        <dbReference type="ARBA" id="ARBA00022801"/>
    </source>
</evidence>
<dbReference type="PRINTS" id="PR01185">
    <property type="entry name" value="INTEGRINA"/>
</dbReference>
<dbReference type="EMBL" id="JAGEOJ010000007">
    <property type="protein sequence ID" value="MBO2449338.1"/>
    <property type="molecule type" value="Genomic_DNA"/>
</dbReference>
<dbReference type="InterPro" id="IPR028994">
    <property type="entry name" value="Integrin_alpha_N"/>
</dbReference>
<dbReference type="InterPro" id="IPR013519">
    <property type="entry name" value="Int_alpha_beta-p"/>
</dbReference>
<dbReference type="SUPFAM" id="SSF69318">
    <property type="entry name" value="Integrin alpha N-terminal domain"/>
    <property type="match status" value="1"/>
</dbReference>
<keyword evidence="7" id="KW-1185">Reference proteome</keyword>
<protein>
    <submittedName>
        <fullName evidence="6">FG-GAP repeat protein</fullName>
    </submittedName>
</protein>
<dbReference type="Gene3D" id="2.130.10.130">
    <property type="entry name" value="Integrin alpha, N-terminal"/>
    <property type="match status" value="4"/>
</dbReference>